<dbReference type="InterPro" id="IPR011990">
    <property type="entry name" value="TPR-like_helical_dom_sf"/>
</dbReference>
<dbReference type="PROSITE" id="PS50005">
    <property type="entry name" value="TPR"/>
    <property type="match status" value="1"/>
</dbReference>
<gene>
    <name evidence="8" type="ORF">D7Z26_14165</name>
</gene>
<dbReference type="Pfam" id="PF04932">
    <property type="entry name" value="Wzy_C"/>
    <property type="match status" value="1"/>
</dbReference>
<feature type="transmembrane region" description="Helical" evidence="6">
    <location>
        <begin position="165"/>
        <end position="181"/>
    </location>
</feature>
<dbReference type="PANTHER" id="PTHR37422">
    <property type="entry name" value="TEICHURONIC ACID BIOSYNTHESIS PROTEIN TUAE"/>
    <property type="match status" value="1"/>
</dbReference>
<feature type="transmembrane region" description="Helical" evidence="6">
    <location>
        <begin position="331"/>
        <end position="349"/>
    </location>
</feature>
<keyword evidence="9" id="KW-1185">Reference proteome</keyword>
<evidence type="ECO:0000256" key="1">
    <source>
        <dbReference type="ARBA" id="ARBA00004141"/>
    </source>
</evidence>
<organism evidence="8 9">
    <name type="scientific">Cohnella endophytica</name>
    <dbReference type="NCBI Taxonomy" id="2419778"/>
    <lineage>
        <taxon>Bacteria</taxon>
        <taxon>Bacillati</taxon>
        <taxon>Bacillota</taxon>
        <taxon>Bacilli</taxon>
        <taxon>Bacillales</taxon>
        <taxon>Paenibacillaceae</taxon>
        <taxon>Cohnella</taxon>
    </lineage>
</organism>
<feature type="transmembrane region" description="Helical" evidence="6">
    <location>
        <begin position="295"/>
        <end position="319"/>
    </location>
</feature>
<feature type="transmembrane region" description="Helical" evidence="6">
    <location>
        <begin position="140"/>
        <end position="158"/>
    </location>
</feature>
<dbReference type="Proteomes" id="UP000282076">
    <property type="component" value="Unassembled WGS sequence"/>
</dbReference>
<evidence type="ECO:0000256" key="5">
    <source>
        <dbReference type="PROSITE-ProRule" id="PRU00339"/>
    </source>
</evidence>
<feature type="transmembrane region" description="Helical" evidence="6">
    <location>
        <begin position="7"/>
        <end position="24"/>
    </location>
</feature>
<keyword evidence="8" id="KW-0436">Ligase</keyword>
<dbReference type="EMBL" id="RBZM01000006">
    <property type="protein sequence ID" value="RKP52896.1"/>
    <property type="molecule type" value="Genomic_DNA"/>
</dbReference>
<dbReference type="RefSeq" id="WP_120977640.1">
    <property type="nucleotide sequence ID" value="NZ_RBZM01000006.1"/>
</dbReference>
<feature type="domain" description="O-antigen ligase-related" evidence="7">
    <location>
        <begin position="170"/>
        <end position="310"/>
    </location>
</feature>
<dbReference type="PANTHER" id="PTHR37422:SF17">
    <property type="entry name" value="O-ANTIGEN LIGASE"/>
    <property type="match status" value="1"/>
</dbReference>
<dbReference type="InterPro" id="IPR007016">
    <property type="entry name" value="O-antigen_ligase-rel_domated"/>
</dbReference>
<dbReference type="SUPFAM" id="SSF48452">
    <property type="entry name" value="TPR-like"/>
    <property type="match status" value="1"/>
</dbReference>
<keyword evidence="3 6" id="KW-1133">Transmembrane helix</keyword>
<evidence type="ECO:0000313" key="8">
    <source>
        <dbReference type="EMBL" id="RKP52896.1"/>
    </source>
</evidence>
<evidence type="ECO:0000259" key="7">
    <source>
        <dbReference type="Pfam" id="PF04932"/>
    </source>
</evidence>
<dbReference type="InterPro" id="IPR051533">
    <property type="entry name" value="WaaL-like"/>
</dbReference>
<evidence type="ECO:0000256" key="4">
    <source>
        <dbReference type="ARBA" id="ARBA00023136"/>
    </source>
</evidence>
<sequence>MKRCFPFLIVSGYFWAGAIFQGYFYGISYLTANIILIIGFIITGLLTNEIKVHRFHLILFLFAAIYWISLLYAADFEQALLEASKVSILVYLSLFIMMLDRKGMESVYKHFIWIGSFLTVLGILFDMFRNNRLESTMQYANSLAIFLLVCLSLSMLFYLSTKKKIYLLFLSINCLGVLLTFSRSVWILWLLVLIVLVCIYPQIRKRAQLTYIAVAHITGVVLAFVIRKDQFAFWNRVKSIQPQTSELQYRFLNWHDSLNMLRDYWLTGSGGGGWSLLMHLYRSQDYYVKYVHNHLLQLLLDVGIIGLFLFGCLIAMFYYQSATSKYVAEQDALWNSGGMVITALLILHAGFDFDFSFPFIFGTFICIMTSAFRNDNAENVGYRIKIRSQWGYVAFGVSCTLIILFIWLCVGYYNKERGMQLIEGKEWALAQKHFTQAESIIPWANTVYYESAKGYVILGNETQKIDMYKAAEEQLQSALKFVPENDLYRELLNDVEKTLHNK</sequence>
<feature type="transmembrane region" description="Helical" evidence="6">
    <location>
        <begin position="55"/>
        <end position="74"/>
    </location>
</feature>
<reference evidence="8 9" key="1">
    <citation type="submission" date="2018-10" db="EMBL/GenBank/DDBJ databases">
        <title>Cohnella sp. M2MS4P-1, whole genome shotgun sequence.</title>
        <authorList>
            <person name="Tuo L."/>
        </authorList>
    </citation>
    <scope>NUCLEOTIDE SEQUENCE [LARGE SCALE GENOMIC DNA]</scope>
    <source>
        <strain evidence="8 9">M2MS4P-1</strain>
    </source>
</reference>
<evidence type="ECO:0000313" key="9">
    <source>
        <dbReference type="Proteomes" id="UP000282076"/>
    </source>
</evidence>
<evidence type="ECO:0000256" key="2">
    <source>
        <dbReference type="ARBA" id="ARBA00022692"/>
    </source>
</evidence>
<dbReference type="AlphaFoldDB" id="A0A494XVC9"/>
<comment type="caution">
    <text evidence="8">The sequence shown here is derived from an EMBL/GenBank/DDBJ whole genome shotgun (WGS) entry which is preliminary data.</text>
</comment>
<dbReference type="GO" id="GO:0016020">
    <property type="term" value="C:membrane"/>
    <property type="evidence" value="ECO:0007669"/>
    <property type="project" value="UniProtKB-SubCell"/>
</dbReference>
<feature type="transmembrane region" description="Helical" evidence="6">
    <location>
        <begin position="30"/>
        <end position="48"/>
    </location>
</feature>
<accession>A0A494XVC9</accession>
<protein>
    <submittedName>
        <fullName evidence="8">O-antigen ligase domain-containing protein</fullName>
    </submittedName>
</protein>
<dbReference type="InterPro" id="IPR019734">
    <property type="entry name" value="TPR_rpt"/>
</dbReference>
<dbReference type="GO" id="GO:0016874">
    <property type="term" value="F:ligase activity"/>
    <property type="evidence" value="ECO:0007669"/>
    <property type="project" value="UniProtKB-KW"/>
</dbReference>
<keyword evidence="2 6" id="KW-0812">Transmembrane</keyword>
<keyword evidence="4 6" id="KW-0472">Membrane</keyword>
<feature type="transmembrane region" description="Helical" evidence="6">
    <location>
        <begin position="187"/>
        <end position="203"/>
    </location>
</feature>
<comment type="subcellular location">
    <subcellularLocation>
        <location evidence="1">Membrane</location>
        <topology evidence="1">Multi-pass membrane protein</topology>
    </subcellularLocation>
</comment>
<evidence type="ECO:0000256" key="6">
    <source>
        <dbReference type="SAM" id="Phobius"/>
    </source>
</evidence>
<evidence type="ECO:0000256" key="3">
    <source>
        <dbReference type="ARBA" id="ARBA00022989"/>
    </source>
</evidence>
<feature type="transmembrane region" description="Helical" evidence="6">
    <location>
        <begin position="392"/>
        <end position="413"/>
    </location>
</feature>
<dbReference type="Gene3D" id="1.25.40.10">
    <property type="entry name" value="Tetratricopeptide repeat domain"/>
    <property type="match status" value="1"/>
</dbReference>
<feature type="transmembrane region" description="Helical" evidence="6">
    <location>
        <begin position="355"/>
        <end position="372"/>
    </location>
</feature>
<feature type="transmembrane region" description="Helical" evidence="6">
    <location>
        <begin position="210"/>
        <end position="226"/>
    </location>
</feature>
<name>A0A494XVC9_9BACL</name>
<dbReference type="OrthoDB" id="2663102at2"/>
<proteinExistence type="predicted"/>
<feature type="transmembrane region" description="Helical" evidence="6">
    <location>
        <begin position="80"/>
        <end position="99"/>
    </location>
</feature>
<feature type="transmembrane region" description="Helical" evidence="6">
    <location>
        <begin position="111"/>
        <end position="128"/>
    </location>
</feature>
<feature type="repeat" description="TPR" evidence="5">
    <location>
        <begin position="452"/>
        <end position="485"/>
    </location>
</feature>
<keyword evidence="5" id="KW-0802">TPR repeat</keyword>